<feature type="transmembrane region" description="Helical" evidence="2">
    <location>
        <begin position="65"/>
        <end position="85"/>
    </location>
</feature>
<evidence type="ECO:0000259" key="3">
    <source>
        <dbReference type="SMART" id="SM00854"/>
    </source>
</evidence>
<evidence type="ECO:0000256" key="1">
    <source>
        <dbReference type="ARBA" id="ARBA00005662"/>
    </source>
</evidence>
<gene>
    <name evidence="4" type="ORF">FYJ51_09765</name>
</gene>
<dbReference type="Proteomes" id="UP000461880">
    <property type="component" value="Unassembled WGS sequence"/>
</dbReference>
<protein>
    <recommendedName>
        <fullName evidence="3">Capsule synthesis protein CapA domain-containing protein</fullName>
    </recommendedName>
</protein>
<keyword evidence="2" id="KW-0812">Transmembrane</keyword>
<dbReference type="InterPro" id="IPR019079">
    <property type="entry name" value="Capsule_synth_CapA"/>
</dbReference>
<comment type="caution">
    <text evidence="4">The sequence shown here is derived from an EMBL/GenBank/DDBJ whole genome shotgun (WGS) entry which is preliminary data.</text>
</comment>
<dbReference type="PANTHER" id="PTHR33393:SF11">
    <property type="entry name" value="POLYGLUTAMINE SYNTHESIS ACCESSORY PROTEIN RV0574C-RELATED"/>
    <property type="match status" value="1"/>
</dbReference>
<evidence type="ECO:0000256" key="2">
    <source>
        <dbReference type="SAM" id="Phobius"/>
    </source>
</evidence>
<dbReference type="InterPro" id="IPR052169">
    <property type="entry name" value="CW_Biosynth-Accessory"/>
</dbReference>
<proteinExistence type="inferred from homology"/>
<evidence type="ECO:0000313" key="4">
    <source>
        <dbReference type="EMBL" id="MSS59180.1"/>
    </source>
</evidence>
<keyword evidence="5" id="KW-1185">Reference proteome</keyword>
<dbReference type="SMART" id="SM00854">
    <property type="entry name" value="PGA_cap"/>
    <property type="match status" value="1"/>
</dbReference>
<dbReference type="InterPro" id="IPR029052">
    <property type="entry name" value="Metallo-depent_PP-like"/>
</dbReference>
<sequence>MSATANTVSLIGTRLAVFRVNAMDVFSFCPAVQRVFFTSAVAIMIHPICYNGAMDDEKNFWNDTGRILIILALVIASTSLIMTLLTKSMEKKEEAAAISASASAYWLPEETTNVVNVFAAGTVNTTMQSSDYSACVSSLSEIISTSGFSSYQQESLIGTDLPSQFGDAMVSSGFNLVGLANPASLAHGKDGIDSSMAYWTDSSAMTSGTNTSTDSQNQLRIAEADGVSAAFLSFTDLLDDPIPENENYLVNVYDDEKSPLLVNKAAQNADIVIVSIFWNGGQGALPNDRQKQIAEALAGAGASVIIGNAENAVQPVCWIDDTLVFYSLGNLLTDEIDSTDRIGAIGAVTVTEITAGTTHRIELTNPKVDLVVSCPQSDGSVVVKPISDVTEAELPDREGLYDGYSQTLKRMDDSIRIGGLY</sequence>
<reference evidence="4 5" key="1">
    <citation type="submission" date="2019-08" db="EMBL/GenBank/DDBJ databases">
        <title>In-depth cultivation of the pig gut microbiome towards novel bacterial diversity and tailored functional studies.</title>
        <authorList>
            <person name="Wylensek D."/>
            <person name="Hitch T.C.A."/>
            <person name="Clavel T."/>
        </authorList>
    </citation>
    <scope>NUCLEOTIDE SEQUENCE [LARGE SCALE GENOMIC DNA]</scope>
    <source>
        <strain evidence="4 5">Oil+RF-744-GAM-WT-6</strain>
    </source>
</reference>
<comment type="similarity">
    <text evidence="1">Belongs to the CapA family.</text>
</comment>
<accession>A0A7X2TGG7</accession>
<dbReference type="AlphaFoldDB" id="A0A7X2TGG7"/>
<organism evidence="4 5">
    <name type="scientific">Stecheria intestinalis</name>
    <dbReference type="NCBI Taxonomy" id="2606630"/>
    <lineage>
        <taxon>Bacteria</taxon>
        <taxon>Bacillati</taxon>
        <taxon>Bacillota</taxon>
        <taxon>Erysipelotrichia</taxon>
        <taxon>Erysipelotrichales</taxon>
        <taxon>Erysipelotrichaceae</taxon>
        <taxon>Stecheria</taxon>
    </lineage>
</organism>
<feature type="domain" description="Capsule synthesis protein CapA" evidence="3">
    <location>
        <begin position="116"/>
        <end position="335"/>
    </location>
</feature>
<dbReference type="EMBL" id="VUMN01000025">
    <property type="protein sequence ID" value="MSS59180.1"/>
    <property type="molecule type" value="Genomic_DNA"/>
</dbReference>
<evidence type="ECO:0000313" key="5">
    <source>
        <dbReference type="Proteomes" id="UP000461880"/>
    </source>
</evidence>
<dbReference type="SUPFAM" id="SSF56300">
    <property type="entry name" value="Metallo-dependent phosphatases"/>
    <property type="match status" value="1"/>
</dbReference>
<keyword evidence="2" id="KW-1133">Transmembrane helix</keyword>
<keyword evidence="2" id="KW-0472">Membrane</keyword>
<dbReference type="PANTHER" id="PTHR33393">
    <property type="entry name" value="POLYGLUTAMINE SYNTHESIS ACCESSORY PROTEIN RV0574C-RELATED"/>
    <property type="match status" value="1"/>
</dbReference>
<name>A0A7X2TGG7_9FIRM</name>
<feature type="transmembrane region" description="Helical" evidence="2">
    <location>
        <begin position="35"/>
        <end position="53"/>
    </location>
</feature>
<dbReference type="Pfam" id="PF09587">
    <property type="entry name" value="PGA_cap"/>
    <property type="match status" value="1"/>
</dbReference>